<feature type="compositionally biased region" description="Basic and acidic residues" evidence="1">
    <location>
        <begin position="1"/>
        <end position="10"/>
    </location>
</feature>
<keyword evidence="3" id="KW-1185">Reference proteome</keyword>
<reference evidence="2" key="1">
    <citation type="submission" date="2019-08" db="EMBL/GenBank/DDBJ databases">
        <title>Complete genome sequence of a mangrove-derived Streptomyces xiamenensis.</title>
        <authorList>
            <person name="Xu J."/>
        </authorList>
    </citation>
    <scope>NUCLEOTIDE SEQUENCE</scope>
    <source>
        <strain evidence="2">318</strain>
    </source>
</reference>
<feature type="region of interest" description="Disordered" evidence="1">
    <location>
        <begin position="1"/>
        <end position="32"/>
    </location>
</feature>
<evidence type="ECO:0000256" key="1">
    <source>
        <dbReference type="SAM" id="MobiDB-lite"/>
    </source>
</evidence>
<sequence length="48" mass="5240">MRGQDGRGHEGAPGVRRLSAMRSRGGGTRSAYPQWWRIPGAFRGVGRS</sequence>
<dbReference type="KEGG" id="sxi:SXIM_04850"/>
<gene>
    <name evidence="2" type="ORF">SXIM_04850</name>
</gene>
<dbReference type="EMBL" id="CP009922">
    <property type="protein sequence ID" value="AKG41869.1"/>
    <property type="molecule type" value="Genomic_DNA"/>
</dbReference>
<dbReference type="AlphaFoldDB" id="A0A0F7FQZ8"/>
<evidence type="ECO:0000313" key="3">
    <source>
        <dbReference type="Proteomes" id="UP000034034"/>
    </source>
</evidence>
<evidence type="ECO:0000313" key="2">
    <source>
        <dbReference type="EMBL" id="AKG41869.1"/>
    </source>
</evidence>
<dbReference type="Proteomes" id="UP000034034">
    <property type="component" value="Chromosome"/>
</dbReference>
<dbReference type="HOGENOM" id="CLU_3158550_0_0_11"/>
<dbReference type="STRING" id="408015.SXIM_04850"/>
<organism evidence="2 3">
    <name type="scientific">Streptomyces xiamenensis</name>
    <dbReference type="NCBI Taxonomy" id="408015"/>
    <lineage>
        <taxon>Bacteria</taxon>
        <taxon>Bacillati</taxon>
        <taxon>Actinomycetota</taxon>
        <taxon>Actinomycetes</taxon>
        <taxon>Kitasatosporales</taxon>
        <taxon>Streptomycetaceae</taxon>
        <taxon>Streptomyces</taxon>
    </lineage>
</organism>
<accession>A0A0F7FQZ8</accession>
<proteinExistence type="predicted"/>
<name>A0A0F7FQZ8_9ACTN</name>
<protein>
    <submittedName>
        <fullName evidence="2">Uncharacterized protein</fullName>
    </submittedName>
</protein>